<reference evidence="1 2" key="1">
    <citation type="journal article" date="2013" name="PLoS Genet.">
        <title>Comparative genome structure, secondary metabolite, and effector coding capacity across Cochliobolus pathogens.</title>
        <authorList>
            <person name="Condon B.J."/>
            <person name="Leng Y."/>
            <person name="Wu D."/>
            <person name="Bushley K.E."/>
            <person name="Ohm R.A."/>
            <person name="Otillar R."/>
            <person name="Martin J."/>
            <person name="Schackwitz W."/>
            <person name="Grimwood J."/>
            <person name="MohdZainudin N."/>
            <person name="Xue C."/>
            <person name="Wang R."/>
            <person name="Manning V.A."/>
            <person name="Dhillon B."/>
            <person name="Tu Z.J."/>
            <person name="Steffenson B.J."/>
            <person name="Salamov A."/>
            <person name="Sun H."/>
            <person name="Lowry S."/>
            <person name="LaButti K."/>
            <person name="Han J."/>
            <person name="Copeland A."/>
            <person name="Lindquist E."/>
            <person name="Barry K."/>
            <person name="Schmutz J."/>
            <person name="Baker S.E."/>
            <person name="Ciuffetti L.M."/>
            <person name="Grigoriev I.V."/>
            <person name="Zhong S."/>
            <person name="Turgeon B.G."/>
        </authorList>
    </citation>
    <scope>NUCLEOTIDE SEQUENCE [LARGE SCALE GENOMIC DNA]</scope>
    <source>
        <strain evidence="1 2">FI3</strain>
    </source>
</reference>
<dbReference type="HOGENOM" id="CLU_1402201_0_0_1"/>
<gene>
    <name evidence="1" type="ORF">COCVIDRAFT_13258</name>
</gene>
<sequence>MALFPARMHGFVTSGPRGGGATHRPLPALAQSRYPDFPATPSRLMPSSHGSAGKCILLLLDRGCAVERIELLWFSPRTTTRLEQNELAHFESHALHALRFAPNREIHHAFGSGEGCGKPECKPKGVITWTSGEERPYGAGTLKELPQFLRREATIVYQKTVELCNKNTAEIQNESLPMFLAKGFKRDITATAKG</sequence>
<keyword evidence="2" id="KW-1185">Reference proteome</keyword>
<dbReference type="Proteomes" id="UP000054337">
    <property type="component" value="Unassembled WGS sequence"/>
</dbReference>
<evidence type="ECO:0000313" key="1">
    <source>
        <dbReference type="EMBL" id="EUN30342.1"/>
    </source>
</evidence>
<organism evidence="1 2">
    <name type="scientific">Bipolaris victoriae (strain FI3)</name>
    <name type="common">Victoria blight of oats agent</name>
    <name type="synonym">Cochliobolus victoriae</name>
    <dbReference type="NCBI Taxonomy" id="930091"/>
    <lineage>
        <taxon>Eukaryota</taxon>
        <taxon>Fungi</taxon>
        <taxon>Dikarya</taxon>
        <taxon>Ascomycota</taxon>
        <taxon>Pezizomycotina</taxon>
        <taxon>Dothideomycetes</taxon>
        <taxon>Pleosporomycetidae</taxon>
        <taxon>Pleosporales</taxon>
        <taxon>Pleosporineae</taxon>
        <taxon>Pleosporaceae</taxon>
        <taxon>Bipolaris</taxon>
    </lineage>
</organism>
<protein>
    <submittedName>
        <fullName evidence="1">Uncharacterized protein</fullName>
    </submittedName>
</protein>
<dbReference type="RefSeq" id="XP_014559849.1">
    <property type="nucleotide sequence ID" value="XM_014704363.1"/>
</dbReference>
<proteinExistence type="predicted"/>
<evidence type="ECO:0000313" key="2">
    <source>
        <dbReference type="Proteomes" id="UP000054337"/>
    </source>
</evidence>
<name>W7F278_BIPV3</name>
<dbReference type="AlphaFoldDB" id="W7F278"/>
<dbReference type="EMBL" id="KI968706">
    <property type="protein sequence ID" value="EUN30342.1"/>
    <property type="molecule type" value="Genomic_DNA"/>
</dbReference>
<accession>W7F278</accession>
<dbReference type="GeneID" id="26251295"/>